<sequence>MSSTTEPAAAGDPSAALADADAAYRDVEERIADYGEETVETVAEAYDRATDLLDRYEGQATGTGRENFKNFIQFQEQFASLVEELPDDLPERDAFEAANDRFDKRRLSESDFAAARDRLDAAGDIAGLLDERREALAEYREARREVGRALADVREEIAERERLVELGDADLDAPVEEIRDPVESYNEAVGEAFAEFKSAASAREVLSFVAATEDYSLVGFRDPPETLREYVETKEVGTEPIADLLEYARYSNSKLDHYVEEPTALKRAVATNETYLERLDADPLRLDWPPRSAADLRWRIEDLISVVARFADDEVVADLRTVQSLVRDGDRFERLRTAAEAKTELSDDEREKVASGAVEDELAELRAEKERLEDAREEYPER</sequence>
<keyword evidence="1" id="KW-0175">Coiled coil</keyword>
<reference evidence="2 3" key="1">
    <citation type="submission" date="2022-04" db="EMBL/GenBank/DDBJ databases">
        <title>Diverse halophilic archaea isolated from saline environments.</title>
        <authorList>
            <person name="Cui H.-L."/>
        </authorList>
    </citation>
    <scope>NUCLEOTIDE SEQUENCE [LARGE SCALE GENOMIC DNA]</scope>
    <source>
        <strain evidence="2 3">XZYJT49</strain>
    </source>
</reference>
<name>A0A8U0HYJ9_9EURY</name>
<dbReference type="Proteomes" id="UP000830729">
    <property type="component" value="Chromosome"/>
</dbReference>
<dbReference type="InterPro" id="IPR055542">
    <property type="entry name" value="DUF7118"/>
</dbReference>
<protein>
    <submittedName>
        <fullName evidence="2">Uncharacterized protein</fullName>
    </submittedName>
</protein>
<gene>
    <name evidence="2" type="ORF">M0R89_07630</name>
</gene>
<dbReference type="EMBL" id="CP096659">
    <property type="protein sequence ID" value="UPV75919.1"/>
    <property type="molecule type" value="Genomic_DNA"/>
</dbReference>
<keyword evidence="3" id="KW-1185">Reference proteome</keyword>
<dbReference type="GeneID" id="72185059"/>
<proteinExistence type="predicted"/>
<feature type="coiled-coil region" evidence="1">
    <location>
        <begin position="355"/>
        <end position="382"/>
    </location>
</feature>
<organism evidence="2 3">
    <name type="scientific">Halorussus limi</name>
    <dbReference type="NCBI Taxonomy" id="2938695"/>
    <lineage>
        <taxon>Archaea</taxon>
        <taxon>Methanobacteriati</taxon>
        <taxon>Methanobacteriota</taxon>
        <taxon>Stenosarchaea group</taxon>
        <taxon>Halobacteria</taxon>
        <taxon>Halobacteriales</taxon>
        <taxon>Haladaptataceae</taxon>
        <taxon>Halorussus</taxon>
    </lineage>
</organism>
<evidence type="ECO:0000256" key="1">
    <source>
        <dbReference type="SAM" id="Coils"/>
    </source>
</evidence>
<dbReference type="Pfam" id="PF23432">
    <property type="entry name" value="DUF7118"/>
    <property type="match status" value="1"/>
</dbReference>
<accession>A0A8U0HYJ9</accession>
<evidence type="ECO:0000313" key="2">
    <source>
        <dbReference type="EMBL" id="UPV75919.1"/>
    </source>
</evidence>
<dbReference type="KEGG" id="halx:M0R89_07630"/>
<dbReference type="AlphaFoldDB" id="A0A8U0HYJ9"/>
<feature type="coiled-coil region" evidence="1">
    <location>
        <begin position="125"/>
        <end position="156"/>
    </location>
</feature>
<evidence type="ECO:0000313" key="3">
    <source>
        <dbReference type="Proteomes" id="UP000830729"/>
    </source>
</evidence>
<dbReference type="RefSeq" id="WP_248651956.1">
    <property type="nucleotide sequence ID" value="NZ_CP096659.1"/>
</dbReference>